<dbReference type="SUPFAM" id="SSF55729">
    <property type="entry name" value="Acyl-CoA N-acyltransferases (Nat)"/>
    <property type="match status" value="1"/>
</dbReference>
<evidence type="ECO:0000313" key="2">
    <source>
        <dbReference type="EMBL" id="GAA0547118.1"/>
    </source>
</evidence>
<dbReference type="Gene3D" id="3.40.630.30">
    <property type="match status" value="2"/>
</dbReference>
<dbReference type="InterPro" id="IPR016181">
    <property type="entry name" value="Acyl_CoA_acyltransferase"/>
</dbReference>
<dbReference type="CDD" id="cd04301">
    <property type="entry name" value="NAT_SF"/>
    <property type="match status" value="1"/>
</dbReference>
<keyword evidence="3" id="KW-1185">Reference proteome</keyword>
<name>A0ABN1DMB4_SACER</name>
<organism evidence="2 3">
    <name type="scientific">Saccharopolyspora erythraea</name>
    <name type="common">Streptomyces erythraeus</name>
    <dbReference type="NCBI Taxonomy" id="1836"/>
    <lineage>
        <taxon>Bacteria</taxon>
        <taxon>Bacillati</taxon>
        <taxon>Actinomycetota</taxon>
        <taxon>Actinomycetes</taxon>
        <taxon>Pseudonocardiales</taxon>
        <taxon>Pseudonocardiaceae</taxon>
        <taxon>Saccharopolyspora</taxon>
    </lineage>
</organism>
<dbReference type="PANTHER" id="PTHR37817:SF1">
    <property type="entry name" value="N-ACETYLTRANSFERASE EIS"/>
    <property type="match status" value="1"/>
</dbReference>
<dbReference type="Proteomes" id="UP001500729">
    <property type="component" value="Unassembled WGS sequence"/>
</dbReference>
<dbReference type="NCBIfam" id="NF002367">
    <property type="entry name" value="PRK01346.1-4"/>
    <property type="match status" value="1"/>
</dbReference>
<dbReference type="PANTHER" id="PTHR37817">
    <property type="entry name" value="N-ACETYLTRANSFERASE EIS"/>
    <property type="match status" value="1"/>
</dbReference>
<accession>A0ABN1DMB4</accession>
<proteinExistence type="predicted"/>
<dbReference type="PROSITE" id="PS51186">
    <property type="entry name" value="GNAT"/>
    <property type="match status" value="1"/>
</dbReference>
<evidence type="ECO:0000313" key="3">
    <source>
        <dbReference type="Proteomes" id="UP001500729"/>
    </source>
</evidence>
<protein>
    <recommendedName>
        <fullName evidence="1">N-acetyltransferase domain-containing protein</fullName>
    </recommendedName>
</protein>
<gene>
    <name evidence="2" type="ORF">GCM10009533_52360</name>
</gene>
<sequence>MADPHPLRPITDDEFEAWARMIADTYGMDRSDAEIVNQRAATDLDRTIAAFDQEVPVGGVSLYPRVLTVPGALVPVAGVASVGVAPTHRRRGILTAMMRRQLADLHEQGREPVAVLRPSEAAIYGRYGYGPATQGNRIRCEKRSMSFRPGTGFGEGTVRLVDRAQARPLIEKVYDQVRASSVGWPDRADCHWNVRLFDEAYARGGTTSLRFALHQEPDGQATGYVCYRHKGGQDALGNDSSAVLVEELAAVSRSAYAALWRFLAGIDLVRWIEYEGAVDEPLPHMLADQVRREPGEAAETGEKIQPLVPGAGPLPVEAPLLGCAERACPPELT</sequence>
<dbReference type="InterPro" id="IPR051554">
    <property type="entry name" value="Acetyltransferase_Eis"/>
</dbReference>
<dbReference type="Pfam" id="PF13527">
    <property type="entry name" value="Acetyltransf_9"/>
    <property type="match status" value="1"/>
</dbReference>
<dbReference type="Pfam" id="PF17668">
    <property type="entry name" value="Acetyltransf_17"/>
    <property type="match status" value="1"/>
</dbReference>
<comment type="caution">
    <text evidence="2">The sequence shown here is derived from an EMBL/GenBank/DDBJ whole genome shotgun (WGS) entry which is preliminary data.</text>
</comment>
<dbReference type="EMBL" id="BAAAGS010000043">
    <property type="protein sequence ID" value="GAA0547118.1"/>
    <property type="molecule type" value="Genomic_DNA"/>
</dbReference>
<dbReference type="InterPro" id="IPR041380">
    <property type="entry name" value="Acetyltransf_17"/>
</dbReference>
<evidence type="ECO:0000259" key="1">
    <source>
        <dbReference type="PROSITE" id="PS51186"/>
    </source>
</evidence>
<feature type="domain" description="N-acetyltransferase" evidence="1">
    <location>
        <begin position="5"/>
        <end position="150"/>
    </location>
</feature>
<dbReference type="InterPro" id="IPR000182">
    <property type="entry name" value="GNAT_dom"/>
</dbReference>
<reference evidence="2 3" key="1">
    <citation type="journal article" date="2019" name="Int. J. Syst. Evol. Microbiol.">
        <title>The Global Catalogue of Microorganisms (GCM) 10K type strain sequencing project: providing services to taxonomists for standard genome sequencing and annotation.</title>
        <authorList>
            <consortium name="The Broad Institute Genomics Platform"/>
            <consortium name="The Broad Institute Genome Sequencing Center for Infectious Disease"/>
            <person name="Wu L."/>
            <person name="Ma J."/>
        </authorList>
    </citation>
    <scope>NUCLEOTIDE SEQUENCE [LARGE SCALE GENOMIC DNA]</scope>
    <source>
        <strain evidence="2 3">JCM 10303</strain>
    </source>
</reference>